<dbReference type="SUPFAM" id="SSF51905">
    <property type="entry name" value="FAD/NAD(P)-binding domain"/>
    <property type="match status" value="1"/>
</dbReference>
<comment type="caution">
    <text evidence="1">The sequence shown here is derived from an EMBL/GenBank/DDBJ whole genome shotgun (WGS) entry which is preliminary data.</text>
</comment>
<keyword evidence="2" id="KW-1185">Reference proteome</keyword>
<dbReference type="EMBL" id="JAAAXW010000654">
    <property type="protein sequence ID" value="KAF9536554.1"/>
    <property type="molecule type" value="Genomic_DNA"/>
</dbReference>
<name>A0A9P6EW00_9FUNG</name>
<proteinExistence type="predicted"/>
<feature type="non-terminal residue" evidence="1">
    <location>
        <position position="121"/>
    </location>
</feature>
<reference evidence="1" key="1">
    <citation type="journal article" date="2020" name="Fungal Divers.">
        <title>Resolving the Mortierellaceae phylogeny through synthesis of multi-gene phylogenetics and phylogenomics.</title>
        <authorList>
            <person name="Vandepol N."/>
            <person name="Liber J."/>
            <person name="Desiro A."/>
            <person name="Na H."/>
            <person name="Kennedy M."/>
            <person name="Barry K."/>
            <person name="Grigoriev I.V."/>
            <person name="Miller A.N."/>
            <person name="O'Donnell K."/>
            <person name="Stajich J.E."/>
            <person name="Bonito G."/>
        </authorList>
    </citation>
    <scope>NUCLEOTIDE SEQUENCE</scope>
    <source>
        <strain evidence="1">NRRL 2591</strain>
    </source>
</reference>
<organism evidence="1 2">
    <name type="scientific">Mortierella hygrophila</name>
    <dbReference type="NCBI Taxonomy" id="979708"/>
    <lineage>
        <taxon>Eukaryota</taxon>
        <taxon>Fungi</taxon>
        <taxon>Fungi incertae sedis</taxon>
        <taxon>Mucoromycota</taxon>
        <taxon>Mortierellomycotina</taxon>
        <taxon>Mortierellomycetes</taxon>
        <taxon>Mortierellales</taxon>
        <taxon>Mortierellaceae</taxon>
        <taxon>Mortierella</taxon>
    </lineage>
</organism>
<dbReference type="Pfam" id="PF13450">
    <property type="entry name" value="NAD_binding_8"/>
    <property type="match status" value="1"/>
</dbReference>
<protein>
    <submittedName>
        <fullName evidence="1">Uncharacterized protein</fullName>
    </submittedName>
</protein>
<evidence type="ECO:0000313" key="2">
    <source>
        <dbReference type="Proteomes" id="UP000723463"/>
    </source>
</evidence>
<gene>
    <name evidence="1" type="ORF">EC957_010484</name>
</gene>
<accession>A0A9P6EW00</accession>
<dbReference type="Gene3D" id="3.50.50.60">
    <property type="entry name" value="FAD/NAD(P)-binding domain"/>
    <property type="match status" value="1"/>
</dbReference>
<dbReference type="Proteomes" id="UP000723463">
    <property type="component" value="Unassembled WGS sequence"/>
</dbReference>
<dbReference type="InterPro" id="IPR036188">
    <property type="entry name" value="FAD/NAD-bd_sf"/>
</dbReference>
<evidence type="ECO:0000313" key="1">
    <source>
        <dbReference type="EMBL" id="KAF9536554.1"/>
    </source>
</evidence>
<sequence>MPTCDKPTVLIVGAGLGGLFLGALLEKANVPYAIFERTAVAKPLGTLGRKNNGSPTPCTHTCGATVSHPLFMTVGPTLPPSFQQLGIYDDHVDIGKYMTHVEAFNESLQPYRPDDWRPLKN</sequence>
<dbReference type="AlphaFoldDB" id="A0A9P6EW00"/>